<dbReference type="InterPro" id="IPR038717">
    <property type="entry name" value="Tc1-like_DDE_dom"/>
</dbReference>
<feature type="domain" description="Tc1-like transposase DDE" evidence="1">
    <location>
        <begin position="27"/>
        <end position="171"/>
    </location>
</feature>
<dbReference type="Gene3D" id="3.30.420.10">
    <property type="entry name" value="Ribonuclease H-like superfamily/Ribonuclease H"/>
    <property type="match status" value="1"/>
</dbReference>
<dbReference type="Pfam" id="PF13358">
    <property type="entry name" value="DDE_3"/>
    <property type="match status" value="1"/>
</dbReference>
<evidence type="ECO:0000313" key="3">
    <source>
        <dbReference type="Proteomes" id="UP001412239"/>
    </source>
</evidence>
<protein>
    <recommendedName>
        <fullName evidence="1">Tc1-like transposase DDE domain-containing protein</fullName>
    </recommendedName>
</protein>
<dbReference type="InterPro" id="IPR036397">
    <property type="entry name" value="RNaseH_sf"/>
</dbReference>
<dbReference type="InterPro" id="IPR012337">
    <property type="entry name" value="RNaseH-like_sf"/>
</dbReference>
<feature type="non-terminal residue" evidence="2">
    <location>
        <position position="203"/>
    </location>
</feature>
<gene>
    <name evidence="2" type="ORF">GSTUAT00000839001</name>
</gene>
<dbReference type="EMBL" id="LN890951">
    <property type="protein sequence ID" value="CUS15099.1"/>
    <property type="molecule type" value="Genomic_DNA"/>
</dbReference>
<dbReference type="SUPFAM" id="SSF53098">
    <property type="entry name" value="Ribonuclease H-like"/>
    <property type="match status" value="1"/>
</dbReference>
<name>A0A292Q5S4_9PEZI</name>
<dbReference type="GO" id="GO:0003676">
    <property type="term" value="F:nucleic acid binding"/>
    <property type="evidence" value="ECO:0007669"/>
    <property type="project" value="InterPro"/>
</dbReference>
<feature type="non-terminal residue" evidence="2">
    <location>
        <position position="1"/>
    </location>
</feature>
<sequence length="203" mass="23386">AIKAALKRNEFLRNFFVREISEYSATQLVFCDKTAANERVGDRKRVWVPKGQKRVNPLPFSEGEKYSILPAFTVDGFLCQDIIQGSFTTGLFFYFVRDILLPQGNPFPASKSVIIMDNAQVHRHSIIREMIEEAGYKLIMLPPYSPDYNPIEIAFSIMKKWIIRHHIEFVEAIVMGEMDLFLVYAMSTISSRQAESCFKHCGY</sequence>
<evidence type="ECO:0000313" key="2">
    <source>
        <dbReference type="EMBL" id="CUS15099.1"/>
    </source>
</evidence>
<dbReference type="PANTHER" id="PTHR46564:SF1">
    <property type="entry name" value="TRANSPOSASE"/>
    <property type="match status" value="1"/>
</dbReference>
<reference evidence="2" key="1">
    <citation type="submission" date="2015-10" db="EMBL/GenBank/DDBJ databases">
        <authorList>
            <person name="Regsiter A."/>
            <person name="william w."/>
        </authorList>
    </citation>
    <scope>NUCLEOTIDE SEQUENCE</scope>
    <source>
        <strain evidence="2">Montdore</strain>
    </source>
</reference>
<proteinExistence type="predicted"/>
<organism evidence="2 3">
    <name type="scientific">Tuber aestivum</name>
    <name type="common">summer truffle</name>
    <dbReference type="NCBI Taxonomy" id="59557"/>
    <lineage>
        <taxon>Eukaryota</taxon>
        <taxon>Fungi</taxon>
        <taxon>Dikarya</taxon>
        <taxon>Ascomycota</taxon>
        <taxon>Pezizomycotina</taxon>
        <taxon>Pezizomycetes</taxon>
        <taxon>Pezizales</taxon>
        <taxon>Tuberaceae</taxon>
        <taxon>Tuber</taxon>
    </lineage>
</organism>
<dbReference type="PANTHER" id="PTHR46564">
    <property type="entry name" value="TRANSPOSASE"/>
    <property type="match status" value="1"/>
</dbReference>
<dbReference type="AlphaFoldDB" id="A0A292Q5S4"/>
<dbReference type="Proteomes" id="UP001412239">
    <property type="component" value="Unassembled WGS sequence"/>
</dbReference>
<keyword evidence="3" id="KW-1185">Reference proteome</keyword>
<evidence type="ECO:0000259" key="1">
    <source>
        <dbReference type="Pfam" id="PF13358"/>
    </source>
</evidence>
<accession>A0A292Q5S4</accession>